<evidence type="ECO:0000313" key="2">
    <source>
        <dbReference type="Proteomes" id="UP001055811"/>
    </source>
</evidence>
<protein>
    <submittedName>
        <fullName evidence="1">Uncharacterized protein</fullName>
    </submittedName>
</protein>
<dbReference type="Proteomes" id="UP001055811">
    <property type="component" value="Linkage Group LG09"/>
</dbReference>
<reference evidence="2" key="1">
    <citation type="journal article" date="2022" name="Mol. Ecol. Resour.">
        <title>The genomes of chicory, endive, great burdock and yacon provide insights into Asteraceae palaeo-polyploidization history and plant inulin production.</title>
        <authorList>
            <person name="Fan W."/>
            <person name="Wang S."/>
            <person name="Wang H."/>
            <person name="Wang A."/>
            <person name="Jiang F."/>
            <person name="Liu H."/>
            <person name="Zhao H."/>
            <person name="Xu D."/>
            <person name="Zhang Y."/>
        </authorList>
    </citation>
    <scope>NUCLEOTIDE SEQUENCE [LARGE SCALE GENOMIC DNA]</scope>
    <source>
        <strain evidence="2">cv. Punajuju</strain>
    </source>
</reference>
<evidence type="ECO:0000313" key="1">
    <source>
        <dbReference type="EMBL" id="KAI3689528.1"/>
    </source>
</evidence>
<name>A0ACB8YW52_CICIN</name>
<reference evidence="1 2" key="2">
    <citation type="journal article" date="2022" name="Mol. Ecol. Resour.">
        <title>The genomes of chicory, endive, great burdock and yacon provide insights into Asteraceae paleo-polyploidization history and plant inulin production.</title>
        <authorList>
            <person name="Fan W."/>
            <person name="Wang S."/>
            <person name="Wang H."/>
            <person name="Wang A."/>
            <person name="Jiang F."/>
            <person name="Liu H."/>
            <person name="Zhao H."/>
            <person name="Xu D."/>
            <person name="Zhang Y."/>
        </authorList>
    </citation>
    <scope>NUCLEOTIDE SEQUENCE [LARGE SCALE GENOMIC DNA]</scope>
    <source>
        <strain evidence="2">cv. Punajuju</strain>
        <tissue evidence="1">Leaves</tissue>
    </source>
</reference>
<accession>A0ACB8YW52</accession>
<proteinExistence type="predicted"/>
<organism evidence="1 2">
    <name type="scientific">Cichorium intybus</name>
    <name type="common">Chicory</name>
    <dbReference type="NCBI Taxonomy" id="13427"/>
    <lineage>
        <taxon>Eukaryota</taxon>
        <taxon>Viridiplantae</taxon>
        <taxon>Streptophyta</taxon>
        <taxon>Embryophyta</taxon>
        <taxon>Tracheophyta</taxon>
        <taxon>Spermatophyta</taxon>
        <taxon>Magnoliopsida</taxon>
        <taxon>eudicotyledons</taxon>
        <taxon>Gunneridae</taxon>
        <taxon>Pentapetalae</taxon>
        <taxon>asterids</taxon>
        <taxon>campanulids</taxon>
        <taxon>Asterales</taxon>
        <taxon>Asteraceae</taxon>
        <taxon>Cichorioideae</taxon>
        <taxon>Cichorieae</taxon>
        <taxon>Cichoriinae</taxon>
        <taxon>Cichorium</taxon>
    </lineage>
</organism>
<comment type="caution">
    <text evidence="1">The sequence shown here is derived from an EMBL/GenBank/DDBJ whole genome shotgun (WGS) entry which is preliminary data.</text>
</comment>
<dbReference type="EMBL" id="CM042017">
    <property type="protein sequence ID" value="KAI3689528.1"/>
    <property type="molecule type" value="Genomic_DNA"/>
</dbReference>
<keyword evidence="2" id="KW-1185">Reference proteome</keyword>
<gene>
    <name evidence="1" type="ORF">L2E82_47488</name>
</gene>
<sequence length="156" mass="17680">MLKRSRRPIGRCESSLLTTTTYTGIGIHLSLDKIESSVLSKFQEIRNIGRIHPTFPGQPCTSEHLQIIVKTVPIKRSHKLRITWPITPDIHHYMEGPSRYLGHLIGHEGEGSLFYILKKLGWATSLSAGESDWTMEFSFFKVVIELSDAGHGQCFF</sequence>